<evidence type="ECO:0000256" key="2">
    <source>
        <dbReference type="SAM" id="Phobius"/>
    </source>
</evidence>
<dbReference type="Pfam" id="PF13560">
    <property type="entry name" value="HTH_31"/>
    <property type="match status" value="1"/>
</dbReference>
<keyword evidence="2" id="KW-0472">Membrane</keyword>
<dbReference type="InterPro" id="IPR001387">
    <property type="entry name" value="Cro/C1-type_HTH"/>
</dbReference>
<evidence type="ECO:0000259" key="3">
    <source>
        <dbReference type="SMART" id="SM00530"/>
    </source>
</evidence>
<feature type="domain" description="HTH cro/C1-type" evidence="3">
    <location>
        <begin position="21"/>
        <end position="76"/>
    </location>
</feature>
<reference evidence="4 5" key="1">
    <citation type="submission" date="2020-03" db="EMBL/GenBank/DDBJ databases">
        <title>WGS of actinomycetes isolated from Thailand.</title>
        <authorList>
            <person name="Thawai C."/>
        </authorList>
    </citation>
    <scope>NUCLEOTIDE SEQUENCE [LARGE SCALE GENOMIC DNA]</scope>
    <source>
        <strain evidence="4 5">NBRC 13905</strain>
    </source>
</reference>
<dbReference type="InterPro" id="IPR036365">
    <property type="entry name" value="PGBD-like_sf"/>
</dbReference>
<keyword evidence="5" id="KW-1185">Reference proteome</keyword>
<dbReference type="SMART" id="SM00530">
    <property type="entry name" value="HTH_XRE"/>
    <property type="match status" value="1"/>
</dbReference>
<sequence length="323" mass="33307">MSRWSQLPADLHPRVRQLVVALRRLKDHSGLSLRQLAAKTGYSAKSWERYLGGRSLPPRDAVEALARIGAGDPTRLLALYEVAADAWQHARGRTGAPQETAGDRAAPDAAPRGGTDGTAAVGAGAGTGTVLTDSAATVGTDGSATVLADSAATVSADAGTGLPDDVLTAPAPRRPHPRGRALPIAAVAAVVTLVLAVSSVILVLTRYSGADDPESAVTAASTPALQAAASSPSRPTYTCRFQRHDGAWYAGNSRTQDAILDTGLAGPDIAEAQCLLRRAGFDPGEVDGIYGPRTQGAVKRLQQQAGLVVDGIVGPHTWRVLRG</sequence>
<dbReference type="InterPro" id="IPR010982">
    <property type="entry name" value="Lambda_DNA-bd_dom_sf"/>
</dbReference>
<feature type="compositionally biased region" description="Low complexity" evidence="1">
    <location>
        <begin position="107"/>
        <end position="121"/>
    </location>
</feature>
<evidence type="ECO:0000256" key="1">
    <source>
        <dbReference type="SAM" id="MobiDB-lite"/>
    </source>
</evidence>
<feature type="transmembrane region" description="Helical" evidence="2">
    <location>
        <begin position="181"/>
        <end position="204"/>
    </location>
</feature>
<dbReference type="InterPro" id="IPR002477">
    <property type="entry name" value="Peptidoglycan-bd-like"/>
</dbReference>
<proteinExistence type="predicted"/>
<protein>
    <submittedName>
        <fullName evidence="4">Helix-turn-helix domain-containing protein</fullName>
    </submittedName>
</protein>
<dbReference type="Proteomes" id="UP000635996">
    <property type="component" value="Unassembled WGS sequence"/>
</dbReference>
<organism evidence="4 5">
    <name type="scientific">Streptomyces thermoviolaceus subsp. thermoviolaceus</name>
    <dbReference type="NCBI Taxonomy" id="66860"/>
    <lineage>
        <taxon>Bacteria</taxon>
        <taxon>Bacillati</taxon>
        <taxon>Actinomycetota</taxon>
        <taxon>Actinomycetes</taxon>
        <taxon>Kitasatosporales</taxon>
        <taxon>Streptomycetaceae</taxon>
        <taxon>Streptomyces</taxon>
    </lineage>
</organism>
<dbReference type="Gene3D" id="1.10.260.40">
    <property type="entry name" value="lambda repressor-like DNA-binding domains"/>
    <property type="match status" value="1"/>
</dbReference>
<evidence type="ECO:0000313" key="5">
    <source>
        <dbReference type="Proteomes" id="UP000635996"/>
    </source>
</evidence>
<comment type="caution">
    <text evidence="4">The sequence shown here is derived from an EMBL/GenBank/DDBJ whole genome shotgun (WGS) entry which is preliminary data.</text>
</comment>
<dbReference type="SUPFAM" id="SSF47090">
    <property type="entry name" value="PGBD-like"/>
    <property type="match status" value="1"/>
</dbReference>
<evidence type="ECO:0000313" key="4">
    <source>
        <dbReference type="EMBL" id="NJP14942.1"/>
    </source>
</evidence>
<feature type="region of interest" description="Disordered" evidence="1">
    <location>
        <begin position="90"/>
        <end position="121"/>
    </location>
</feature>
<keyword evidence="2" id="KW-1133">Transmembrane helix</keyword>
<dbReference type="EMBL" id="JAATEL010000010">
    <property type="protein sequence ID" value="NJP14942.1"/>
    <property type="molecule type" value="Genomic_DNA"/>
</dbReference>
<dbReference type="InterPro" id="IPR036366">
    <property type="entry name" value="PGBDSf"/>
</dbReference>
<name>A0ABX0YQV6_STRTL</name>
<keyword evidence="2" id="KW-0812">Transmembrane</keyword>
<accession>A0ABX0YQV6</accession>
<gene>
    <name evidence="4" type="ORF">HCJ95_11710</name>
</gene>
<dbReference type="RefSeq" id="WP_168131518.1">
    <property type="nucleotide sequence ID" value="NZ_BMVZ01000014.1"/>
</dbReference>
<dbReference type="CDD" id="cd00093">
    <property type="entry name" value="HTH_XRE"/>
    <property type="match status" value="1"/>
</dbReference>
<dbReference type="SUPFAM" id="SSF47413">
    <property type="entry name" value="lambda repressor-like DNA-binding domains"/>
    <property type="match status" value="1"/>
</dbReference>
<dbReference type="Pfam" id="PF01471">
    <property type="entry name" value="PG_binding_1"/>
    <property type="match status" value="1"/>
</dbReference>
<dbReference type="Gene3D" id="1.10.101.10">
    <property type="entry name" value="PGBD-like superfamily/PGBD"/>
    <property type="match status" value="1"/>
</dbReference>